<evidence type="ECO:0000313" key="3">
    <source>
        <dbReference type="Proteomes" id="UP001295444"/>
    </source>
</evidence>
<evidence type="ECO:0000313" key="2">
    <source>
        <dbReference type="EMBL" id="CAH2329735.1"/>
    </source>
</evidence>
<accession>A0AAD1TQ71</accession>
<feature type="non-terminal residue" evidence="2">
    <location>
        <position position="1"/>
    </location>
</feature>
<protein>
    <submittedName>
        <fullName evidence="2">Uncharacterized protein</fullName>
    </submittedName>
</protein>
<keyword evidence="3" id="KW-1185">Reference proteome</keyword>
<dbReference type="Proteomes" id="UP001295444">
    <property type="component" value="Unassembled WGS sequence"/>
</dbReference>
<feature type="compositionally biased region" description="Polar residues" evidence="1">
    <location>
        <begin position="83"/>
        <end position="92"/>
    </location>
</feature>
<sequence length="159" mass="17333">DPVTTLGPPAARHTSTPGCEGAPELGGHSQNGGDYEPGPQVSGQTDAPALHWQQTDTGHVETNRYLPRPTPGKAERWRRNRNHVASMQTAAQAVSRDRHRRTTTQAHPCAHIERTLKVRDMAPATNPCTLILSEHREEADSHLSIARSCEVTKKTNAGI</sequence>
<dbReference type="AlphaFoldDB" id="A0AAD1TQ71"/>
<name>A0AAD1TQ71_PELCU</name>
<dbReference type="EMBL" id="CAKOES020000026">
    <property type="protein sequence ID" value="CAH2329735.1"/>
    <property type="molecule type" value="Genomic_DNA"/>
</dbReference>
<evidence type="ECO:0000256" key="1">
    <source>
        <dbReference type="SAM" id="MobiDB-lite"/>
    </source>
</evidence>
<feature type="region of interest" description="Disordered" evidence="1">
    <location>
        <begin position="1"/>
        <end position="105"/>
    </location>
</feature>
<reference evidence="2" key="1">
    <citation type="submission" date="2022-03" db="EMBL/GenBank/DDBJ databases">
        <authorList>
            <person name="Alioto T."/>
            <person name="Alioto T."/>
            <person name="Gomez Garrido J."/>
        </authorList>
    </citation>
    <scope>NUCLEOTIDE SEQUENCE</scope>
</reference>
<organism evidence="2 3">
    <name type="scientific">Pelobates cultripes</name>
    <name type="common">Western spadefoot toad</name>
    <dbReference type="NCBI Taxonomy" id="61616"/>
    <lineage>
        <taxon>Eukaryota</taxon>
        <taxon>Metazoa</taxon>
        <taxon>Chordata</taxon>
        <taxon>Craniata</taxon>
        <taxon>Vertebrata</taxon>
        <taxon>Euteleostomi</taxon>
        <taxon>Amphibia</taxon>
        <taxon>Batrachia</taxon>
        <taxon>Anura</taxon>
        <taxon>Pelobatoidea</taxon>
        <taxon>Pelobatidae</taxon>
        <taxon>Pelobates</taxon>
    </lineage>
</organism>
<comment type="caution">
    <text evidence="2">The sequence shown here is derived from an EMBL/GenBank/DDBJ whole genome shotgun (WGS) entry which is preliminary data.</text>
</comment>
<gene>
    <name evidence="2" type="ORF">PECUL_23A057663</name>
</gene>
<proteinExistence type="predicted"/>